<keyword evidence="1" id="KW-1133">Transmembrane helix</keyword>
<reference evidence="2 3" key="1">
    <citation type="submission" date="2024-08" db="EMBL/GenBank/DDBJ databases">
        <authorList>
            <person name="Lu H."/>
        </authorList>
    </citation>
    <scope>NUCLEOTIDE SEQUENCE [LARGE SCALE GENOMIC DNA]</scope>
    <source>
        <strain evidence="2 3">BYS78W</strain>
    </source>
</reference>
<keyword evidence="1" id="KW-0472">Membrane</keyword>
<protein>
    <submittedName>
        <fullName evidence="2">Uncharacterized protein</fullName>
    </submittedName>
</protein>
<evidence type="ECO:0000256" key="1">
    <source>
        <dbReference type="SAM" id="Phobius"/>
    </source>
</evidence>
<keyword evidence="3" id="KW-1185">Reference proteome</keyword>
<accession>A0ABW7H5V9</accession>
<dbReference type="Proteomes" id="UP001606134">
    <property type="component" value="Unassembled WGS sequence"/>
</dbReference>
<organism evidence="2 3">
    <name type="scientific">Pelomonas candidula</name>
    <dbReference type="NCBI Taxonomy" id="3299025"/>
    <lineage>
        <taxon>Bacteria</taxon>
        <taxon>Pseudomonadati</taxon>
        <taxon>Pseudomonadota</taxon>
        <taxon>Betaproteobacteria</taxon>
        <taxon>Burkholderiales</taxon>
        <taxon>Sphaerotilaceae</taxon>
        <taxon>Roseateles</taxon>
    </lineage>
</organism>
<evidence type="ECO:0000313" key="3">
    <source>
        <dbReference type="Proteomes" id="UP001606134"/>
    </source>
</evidence>
<name>A0ABW7H5V9_9BURK</name>
<comment type="caution">
    <text evidence="2">The sequence shown here is derived from an EMBL/GenBank/DDBJ whole genome shotgun (WGS) entry which is preliminary data.</text>
</comment>
<dbReference type="RefSeq" id="WP_394405796.1">
    <property type="nucleotide sequence ID" value="NZ_JBIGIC010000001.1"/>
</dbReference>
<proteinExistence type="predicted"/>
<dbReference type="EMBL" id="JBIGIC010000001">
    <property type="protein sequence ID" value="MFG6485286.1"/>
    <property type="molecule type" value="Genomic_DNA"/>
</dbReference>
<feature type="transmembrane region" description="Helical" evidence="1">
    <location>
        <begin position="12"/>
        <end position="30"/>
    </location>
</feature>
<sequence>MKQAAKSGLRALAWVWLVGETSLIGAFAAATAGIAAGPAAGVAAAAAVMMVWCLAIKRSSFVKLLKSDALGGRA</sequence>
<keyword evidence="1" id="KW-0812">Transmembrane</keyword>
<gene>
    <name evidence="2" type="ORF">ACG04R_01310</name>
</gene>
<feature type="transmembrane region" description="Helical" evidence="1">
    <location>
        <begin position="36"/>
        <end position="56"/>
    </location>
</feature>
<evidence type="ECO:0000313" key="2">
    <source>
        <dbReference type="EMBL" id="MFG6485286.1"/>
    </source>
</evidence>